<proteinExistence type="predicted"/>
<evidence type="ECO:0000313" key="1">
    <source>
        <dbReference type="EMBL" id="AFC98865.1"/>
    </source>
</evidence>
<dbReference type="GeneID" id="11970851"/>
<accession>H8I5H1</accession>
<dbReference type="Pfam" id="PF09974">
    <property type="entry name" value="DUF2209"/>
    <property type="match status" value="1"/>
</dbReference>
<dbReference type="Proteomes" id="UP000005233">
    <property type="component" value="Chromosome"/>
</dbReference>
<dbReference type="EMBL" id="CP003243">
    <property type="protein sequence ID" value="AFC98865.1"/>
    <property type="molecule type" value="Genomic_DNA"/>
</dbReference>
<gene>
    <name evidence="1" type="ordered locus">Mtc_0092</name>
</gene>
<sequence length="130" mass="14704">MKAIAVDISGRHRLDDGRYHLVCVAVLAALSPFDMEKIEDMRIYKEAADDVSMDTIADLVKKACSRYKGIILAERGEFYSSPEWRVEAILGRKFKYAESVGERKAIEVAHHVSLAVHRMLHERGNTGQED</sequence>
<protein>
    <submittedName>
        <fullName evidence="1">Uncharacterized protein conserved in archaea</fullName>
    </submittedName>
</protein>
<dbReference type="InterPro" id="IPR014514">
    <property type="entry name" value="UCP021940"/>
</dbReference>
<dbReference type="AlphaFoldDB" id="H8I5H1"/>
<keyword evidence="2" id="KW-1185">Reference proteome</keyword>
<name>H8I5H1_METCZ</name>
<dbReference type="HOGENOM" id="CLU_143941_0_0_2"/>
<organism evidence="1 2">
    <name type="scientific">Methanocella conradii (strain DSM 24694 / JCM 17849 / CGMCC 1.5162 / HZ254)</name>
    <dbReference type="NCBI Taxonomy" id="1041930"/>
    <lineage>
        <taxon>Archaea</taxon>
        <taxon>Methanobacteriati</taxon>
        <taxon>Methanobacteriota</taxon>
        <taxon>Stenosarchaea group</taxon>
        <taxon>Methanomicrobia</taxon>
        <taxon>Methanocellales</taxon>
        <taxon>Methanocellaceae</taxon>
        <taxon>Methanocella</taxon>
    </lineage>
</organism>
<dbReference type="eggNOG" id="arCOG05010">
    <property type="taxonomic scope" value="Archaea"/>
</dbReference>
<dbReference type="STRING" id="1041930.Mtc_0092"/>
<dbReference type="RefSeq" id="WP_014404704.1">
    <property type="nucleotide sequence ID" value="NC_017034.1"/>
</dbReference>
<dbReference type="OrthoDB" id="120192at2157"/>
<reference evidence="1 2" key="1">
    <citation type="journal article" date="2012" name="J. Bacteriol.">
        <title>Complete genome sequence of a thermophilic methanogen, Methanocella conradii HZ254, isolated from Chinese rice field soil.</title>
        <authorList>
            <person name="Lu Z."/>
            <person name="Lu Y."/>
        </authorList>
    </citation>
    <scope>NUCLEOTIDE SEQUENCE [LARGE SCALE GENOMIC DNA]</scope>
    <source>
        <strain evidence="2">DSM 24694 / JCM 17849 / CGMCC 1.5162 / HZ254</strain>
    </source>
</reference>
<dbReference type="KEGG" id="mez:Mtc_0092"/>
<evidence type="ECO:0000313" key="2">
    <source>
        <dbReference type="Proteomes" id="UP000005233"/>
    </source>
</evidence>